<sequence>MGTEWLIAAAIGLLLPVGIHRRLLVTVRKRFRKRGMHRVNYQGVEVVTAGGVMLVISTAAALLGMLVVIGIGSMESGVWKEGALMGAGMLAIAFWGWQDDCSVDKQAKGFRGHFGTLWREGRMTSGLWKVWGAGSTAIVLALALGPANLWSGLLTACLLASAANVLNLFDLRPARAIKVFWLLEAVAITICYCTSDLSSFFKHGIWQLPMLAATCMLFRHDAGARVMLGDTGSNTLGFVVGFAFAAGTPLIVQLMIFLLFVGVHIVAEFFSISKLIESSSWLTRIDRWGRSAEP</sequence>
<keyword evidence="1" id="KW-0472">Membrane</keyword>
<feature type="transmembrane region" description="Helical" evidence="1">
    <location>
        <begin position="6"/>
        <end position="25"/>
    </location>
</feature>
<gene>
    <name evidence="2" type="ORF">SAMN05518846_105272</name>
</gene>
<feature type="transmembrane region" description="Helical" evidence="1">
    <location>
        <begin position="126"/>
        <end position="144"/>
    </location>
</feature>
<evidence type="ECO:0000313" key="3">
    <source>
        <dbReference type="Proteomes" id="UP000198915"/>
    </source>
</evidence>
<dbReference type="AlphaFoldDB" id="A0A1I3U9Z5"/>
<protein>
    <submittedName>
        <fullName evidence="2">UDP-N-acetylmuramyl pentapeptide phosphotransferase/UDP-N-acetylglucosamine-1-phosphate transferase</fullName>
    </submittedName>
</protein>
<keyword evidence="2" id="KW-0808">Transferase</keyword>
<feature type="transmembrane region" description="Helical" evidence="1">
    <location>
        <begin position="181"/>
        <end position="201"/>
    </location>
</feature>
<feature type="transmembrane region" description="Helical" evidence="1">
    <location>
        <begin position="150"/>
        <end position="169"/>
    </location>
</feature>
<evidence type="ECO:0000313" key="2">
    <source>
        <dbReference type="EMBL" id="SFJ78676.1"/>
    </source>
</evidence>
<reference evidence="3" key="1">
    <citation type="submission" date="2016-10" db="EMBL/GenBank/DDBJ databases">
        <authorList>
            <person name="Varghese N."/>
            <person name="Submissions S."/>
        </authorList>
    </citation>
    <scope>NUCLEOTIDE SEQUENCE [LARGE SCALE GENOMIC DNA]</scope>
    <source>
        <strain evidence="3">OK042</strain>
    </source>
</reference>
<dbReference type="GO" id="GO:0016740">
    <property type="term" value="F:transferase activity"/>
    <property type="evidence" value="ECO:0007669"/>
    <property type="project" value="UniProtKB-KW"/>
</dbReference>
<organism evidence="2 3">
    <name type="scientific">Brevibacillus centrosporus</name>
    <dbReference type="NCBI Taxonomy" id="54910"/>
    <lineage>
        <taxon>Bacteria</taxon>
        <taxon>Bacillati</taxon>
        <taxon>Bacillota</taxon>
        <taxon>Bacilli</taxon>
        <taxon>Bacillales</taxon>
        <taxon>Paenibacillaceae</taxon>
        <taxon>Brevibacillus</taxon>
    </lineage>
</organism>
<evidence type="ECO:0000256" key="1">
    <source>
        <dbReference type="SAM" id="Phobius"/>
    </source>
</evidence>
<proteinExistence type="predicted"/>
<name>A0A1I3U9Z5_9BACL</name>
<dbReference type="STRING" id="1884381.SAMN05518846_105272"/>
<keyword evidence="1" id="KW-0812">Transmembrane</keyword>
<dbReference type="Proteomes" id="UP000198915">
    <property type="component" value="Unassembled WGS sequence"/>
</dbReference>
<dbReference type="RefSeq" id="WP_092268156.1">
    <property type="nucleotide sequence ID" value="NZ_FORT01000005.1"/>
</dbReference>
<dbReference type="EMBL" id="FORT01000005">
    <property type="protein sequence ID" value="SFJ78676.1"/>
    <property type="molecule type" value="Genomic_DNA"/>
</dbReference>
<keyword evidence="3" id="KW-1185">Reference proteome</keyword>
<feature type="transmembrane region" description="Helical" evidence="1">
    <location>
        <begin position="78"/>
        <end position="97"/>
    </location>
</feature>
<feature type="transmembrane region" description="Helical" evidence="1">
    <location>
        <begin position="46"/>
        <end position="72"/>
    </location>
</feature>
<keyword evidence="1" id="KW-1133">Transmembrane helix</keyword>
<feature type="transmembrane region" description="Helical" evidence="1">
    <location>
        <begin position="236"/>
        <end position="267"/>
    </location>
</feature>
<accession>A0A1I3U9Z5</accession>